<dbReference type="PROSITE" id="PS50004">
    <property type="entry name" value="C2"/>
    <property type="match status" value="1"/>
</dbReference>
<accession>A0AAV2RJY9</accession>
<dbReference type="Proteomes" id="UP001497623">
    <property type="component" value="Unassembled WGS sequence"/>
</dbReference>
<feature type="non-terminal residue" evidence="2">
    <location>
        <position position="120"/>
    </location>
</feature>
<evidence type="ECO:0000313" key="3">
    <source>
        <dbReference type="Proteomes" id="UP001497623"/>
    </source>
</evidence>
<feature type="domain" description="C2" evidence="1">
    <location>
        <begin position="1"/>
        <end position="113"/>
    </location>
</feature>
<dbReference type="PANTHER" id="PTHR10024">
    <property type="entry name" value="SYNAPTOTAGMIN"/>
    <property type="match status" value="1"/>
</dbReference>
<dbReference type="InterPro" id="IPR035892">
    <property type="entry name" value="C2_domain_sf"/>
</dbReference>
<name>A0AAV2RJY9_MEGNR</name>
<dbReference type="Pfam" id="PF00168">
    <property type="entry name" value="C2"/>
    <property type="match status" value="1"/>
</dbReference>
<keyword evidence="3" id="KW-1185">Reference proteome</keyword>
<dbReference type="GO" id="GO:0001786">
    <property type="term" value="F:phosphatidylserine binding"/>
    <property type="evidence" value="ECO:0007669"/>
    <property type="project" value="TreeGrafter"/>
</dbReference>
<dbReference type="GO" id="GO:0017156">
    <property type="term" value="P:calcium-ion regulated exocytosis"/>
    <property type="evidence" value="ECO:0007669"/>
    <property type="project" value="TreeGrafter"/>
</dbReference>
<organism evidence="2 3">
    <name type="scientific">Meganyctiphanes norvegica</name>
    <name type="common">Northern krill</name>
    <name type="synonym">Thysanopoda norvegica</name>
    <dbReference type="NCBI Taxonomy" id="48144"/>
    <lineage>
        <taxon>Eukaryota</taxon>
        <taxon>Metazoa</taxon>
        <taxon>Ecdysozoa</taxon>
        <taxon>Arthropoda</taxon>
        <taxon>Crustacea</taxon>
        <taxon>Multicrustacea</taxon>
        <taxon>Malacostraca</taxon>
        <taxon>Eumalacostraca</taxon>
        <taxon>Eucarida</taxon>
        <taxon>Euphausiacea</taxon>
        <taxon>Euphausiidae</taxon>
        <taxon>Meganyctiphanes</taxon>
    </lineage>
</organism>
<evidence type="ECO:0000259" key="1">
    <source>
        <dbReference type="PROSITE" id="PS50004"/>
    </source>
</evidence>
<comment type="caution">
    <text evidence="2">The sequence shown here is derived from an EMBL/GenBank/DDBJ whole genome shotgun (WGS) entry which is preliminary data.</text>
</comment>
<dbReference type="GO" id="GO:0005509">
    <property type="term" value="F:calcium ion binding"/>
    <property type="evidence" value="ECO:0007669"/>
    <property type="project" value="TreeGrafter"/>
</dbReference>
<dbReference type="GO" id="GO:0005544">
    <property type="term" value="F:calcium-dependent phospholipid binding"/>
    <property type="evidence" value="ECO:0007669"/>
    <property type="project" value="TreeGrafter"/>
</dbReference>
<dbReference type="SUPFAM" id="SSF49562">
    <property type="entry name" value="C2 domain (Calcium/lipid-binding domain, CaLB)"/>
    <property type="match status" value="1"/>
</dbReference>
<protein>
    <recommendedName>
        <fullName evidence="1">C2 domain-containing protein</fullName>
    </recommendedName>
</protein>
<feature type="non-terminal residue" evidence="2">
    <location>
        <position position="1"/>
    </location>
</feature>
<sequence length="120" mass="13715">IKCRNLKAMDLNGKSDPYVKMVIFLRDSIILKEKSSVQKCTLNPEFNLSVRVCIGQEEIYGIRIHISMMDYNKILKNRIIGKVILGPTGSGILERKTFNTLLNSPKEPIVQWLKLKPNIT</sequence>
<dbReference type="GO" id="GO:0005886">
    <property type="term" value="C:plasma membrane"/>
    <property type="evidence" value="ECO:0007669"/>
    <property type="project" value="TreeGrafter"/>
</dbReference>
<dbReference type="GO" id="GO:0070382">
    <property type="term" value="C:exocytic vesicle"/>
    <property type="evidence" value="ECO:0007669"/>
    <property type="project" value="TreeGrafter"/>
</dbReference>
<dbReference type="InterPro" id="IPR000008">
    <property type="entry name" value="C2_dom"/>
</dbReference>
<evidence type="ECO:0000313" key="2">
    <source>
        <dbReference type="EMBL" id="CAL4128411.1"/>
    </source>
</evidence>
<gene>
    <name evidence="2" type="ORF">MNOR_LOCUS26087</name>
</gene>
<dbReference type="Gene3D" id="2.60.40.150">
    <property type="entry name" value="C2 domain"/>
    <property type="match status" value="1"/>
</dbReference>
<dbReference type="GO" id="GO:0030276">
    <property type="term" value="F:clathrin binding"/>
    <property type="evidence" value="ECO:0007669"/>
    <property type="project" value="TreeGrafter"/>
</dbReference>
<proteinExistence type="predicted"/>
<dbReference type="EMBL" id="CAXKWB010025615">
    <property type="protein sequence ID" value="CAL4128411.1"/>
    <property type="molecule type" value="Genomic_DNA"/>
</dbReference>
<dbReference type="GO" id="GO:0000149">
    <property type="term" value="F:SNARE binding"/>
    <property type="evidence" value="ECO:0007669"/>
    <property type="project" value="TreeGrafter"/>
</dbReference>
<dbReference type="AlphaFoldDB" id="A0AAV2RJY9"/>
<reference evidence="2 3" key="1">
    <citation type="submission" date="2024-05" db="EMBL/GenBank/DDBJ databases">
        <authorList>
            <person name="Wallberg A."/>
        </authorList>
    </citation>
    <scope>NUCLEOTIDE SEQUENCE [LARGE SCALE GENOMIC DNA]</scope>
</reference>